<dbReference type="Proteomes" id="UP001236657">
    <property type="component" value="Chromosome"/>
</dbReference>
<evidence type="ECO:0000313" key="4">
    <source>
        <dbReference type="Proteomes" id="UP001236657"/>
    </source>
</evidence>
<evidence type="ECO:0000313" key="3">
    <source>
        <dbReference type="EMBL" id="WML89427.1"/>
    </source>
</evidence>
<dbReference type="CDD" id="cd03109">
    <property type="entry name" value="DTBS"/>
    <property type="match status" value="1"/>
</dbReference>
<dbReference type="InterPro" id="IPR027417">
    <property type="entry name" value="P-loop_NTPase"/>
</dbReference>
<dbReference type="RefSeq" id="WP_308893679.1">
    <property type="nucleotide sequence ID" value="NZ_CP133218.1"/>
</dbReference>
<dbReference type="GO" id="GO:0004141">
    <property type="term" value="F:dethiobiotin synthase activity"/>
    <property type="evidence" value="ECO:0007669"/>
    <property type="project" value="UniProtKB-EC"/>
</dbReference>
<feature type="binding site" evidence="2">
    <location>
        <position position="70"/>
    </location>
    <ligand>
        <name>ATP</name>
        <dbReference type="ChEBI" id="CHEBI:30616"/>
    </ligand>
</feature>
<feature type="binding site" evidence="2">
    <location>
        <begin position="31"/>
        <end position="36"/>
    </location>
    <ligand>
        <name>ATP</name>
        <dbReference type="ChEBI" id="CHEBI:30616"/>
    </ligand>
</feature>
<dbReference type="PANTHER" id="PTHR43210">
    <property type="entry name" value="DETHIOBIOTIN SYNTHETASE"/>
    <property type="match status" value="1"/>
</dbReference>
<keyword evidence="2" id="KW-0547">Nucleotide-binding</keyword>
<keyword evidence="2" id="KW-0067">ATP-binding</keyword>
<sequence length="224" mass="24146">MGMIVPSLAQWLEATGVFDAPGIFVTGTDTGVGKTHVGVQLIHALRVLGREVIPRKPVESGWLNDEALTDAGQLAQAAGVPLDKAICPYRFQAALAPPRAASRVKQTLLLRDLAATCPLHWDKQQFLHVEGAGGFYSPLANDGLNADLAQILGLPVVLVAEDRVGCINQVLLVAEAIKQRHLQLAGVILNVRQPPVEGMDNLTDLLGYLNVPLLRFPFNSSHFR</sequence>
<comment type="caution">
    <text evidence="2">Lacks conserved residue(s) required for the propagation of feature annotation.</text>
</comment>
<comment type="subcellular location">
    <subcellularLocation>
        <location evidence="2">Cytoplasm</location>
    </subcellularLocation>
</comment>
<dbReference type="PANTHER" id="PTHR43210:SF5">
    <property type="entry name" value="DETHIOBIOTIN SYNTHETASE"/>
    <property type="match status" value="1"/>
</dbReference>
<dbReference type="SUPFAM" id="SSF52540">
    <property type="entry name" value="P-loop containing nucleoside triphosphate hydrolases"/>
    <property type="match status" value="1"/>
</dbReference>
<dbReference type="InterPro" id="IPR004472">
    <property type="entry name" value="DTB_synth_BioD"/>
</dbReference>
<evidence type="ECO:0000256" key="2">
    <source>
        <dbReference type="HAMAP-Rule" id="MF_00336"/>
    </source>
</evidence>
<comment type="function">
    <text evidence="2">Catalyzes a mechanistically unusual reaction, the ATP-dependent insertion of CO2 between the N7 and N8 nitrogen atoms of 7,8-diaminopelargonic acid (DAPA, also called 7,8-diammoniononanoate) to form a ureido ring.</text>
</comment>
<keyword evidence="2" id="KW-0963">Cytoplasm</keyword>
<proteinExistence type="inferred from homology"/>
<keyword evidence="4" id="KW-1185">Reference proteome</keyword>
<comment type="similarity">
    <text evidence="2">Belongs to the dethiobiotin synthetase family.</text>
</comment>
<feature type="active site" evidence="2">
    <location>
        <position position="56"/>
    </location>
</feature>
<dbReference type="NCBIfam" id="TIGR00347">
    <property type="entry name" value="bioD"/>
    <property type="match status" value="1"/>
</dbReference>
<dbReference type="Pfam" id="PF13500">
    <property type="entry name" value="AAA_26"/>
    <property type="match status" value="1"/>
</dbReference>
<comment type="subunit">
    <text evidence="2">Homodimer.</text>
</comment>
<protein>
    <recommendedName>
        <fullName evidence="2">ATP-dependent dethiobiotin synthetase BioD</fullName>
        <ecNumber evidence="2">6.3.3.3</ecNumber>
    </recommendedName>
    <alternativeName>
        <fullName evidence="2">DTB synthetase</fullName>
        <shortName evidence="2">DTBS</shortName>
    </alternativeName>
    <alternativeName>
        <fullName evidence="2">Dethiobiotin synthase</fullName>
    </alternativeName>
</protein>
<organism evidence="3 4">
    <name type="scientific">Thiothrix lacustris</name>
    <dbReference type="NCBI Taxonomy" id="525917"/>
    <lineage>
        <taxon>Bacteria</taxon>
        <taxon>Pseudomonadati</taxon>
        <taxon>Pseudomonadota</taxon>
        <taxon>Gammaproteobacteria</taxon>
        <taxon>Thiotrichales</taxon>
        <taxon>Thiotrichaceae</taxon>
        <taxon>Thiothrix</taxon>
    </lineage>
</organism>
<gene>
    <name evidence="2 3" type="primary">bioD</name>
    <name evidence="3" type="ORF">RCF98_10635</name>
</gene>
<keyword evidence="2" id="KW-0460">Magnesium</keyword>
<keyword evidence="2" id="KW-0479">Metal-binding</keyword>
<keyword evidence="2 3" id="KW-0436">Ligase</keyword>
<dbReference type="EC" id="6.3.3.3" evidence="2"/>
<feature type="binding site" evidence="2">
    <location>
        <position position="70"/>
    </location>
    <ligand>
        <name>Mg(2+)</name>
        <dbReference type="ChEBI" id="CHEBI:18420"/>
    </ligand>
</feature>
<name>A0ABY9MLJ7_9GAMM</name>
<dbReference type="HAMAP" id="MF_00336">
    <property type="entry name" value="BioD"/>
    <property type="match status" value="1"/>
</dbReference>
<keyword evidence="1 2" id="KW-0093">Biotin biosynthesis</keyword>
<evidence type="ECO:0000256" key="1">
    <source>
        <dbReference type="ARBA" id="ARBA00022756"/>
    </source>
</evidence>
<comment type="cofactor">
    <cofactor evidence="2">
        <name>Mg(2+)</name>
        <dbReference type="ChEBI" id="CHEBI:18420"/>
    </cofactor>
</comment>
<comment type="pathway">
    <text evidence="2">Cofactor biosynthesis; biotin biosynthesis; biotin from 7,8-diaminononanoate: step 1/2.</text>
</comment>
<feature type="binding site" evidence="2">
    <location>
        <position position="130"/>
    </location>
    <ligand>
        <name>Mg(2+)</name>
        <dbReference type="ChEBI" id="CHEBI:18420"/>
    </ligand>
</feature>
<accession>A0ABY9MLJ7</accession>
<comment type="catalytic activity">
    <reaction evidence="2">
        <text>(7R,8S)-7,8-diammoniononanoate + CO2 + ATP = (4R,5S)-dethiobiotin + ADP + phosphate + 3 H(+)</text>
        <dbReference type="Rhea" id="RHEA:15805"/>
        <dbReference type="ChEBI" id="CHEBI:15378"/>
        <dbReference type="ChEBI" id="CHEBI:16526"/>
        <dbReference type="ChEBI" id="CHEBI:30616"/>
        <dbReference type="ChEBI" id="CHEBI:43474"/>
        <dbReference type="ChEBI" id="CHEBI:149469"/>
        <dbReference type="ChEBI" id="CHEBI:149473"/>
        <dbReference type="ChEBI" id="CHEBI:456216"/>
        <dbReference type="EC" id="6.3.3.3"/>
    </reaction>
</comment>
<feature type="binding site" evidence="2">
    <location>
        <begin position="130"/>
        <end position="133"/>
    </location>
    <ligand>
        <name>ATP</name>
        <dbReference type="ChEBI" id="CHEBI:30616"/>
    </ligand>
</feature>
<reference evidence="3 4" key="1">
    <citation type="submission" date="2023-08" db="EMBL/GenBank/DDBJ databases">
        <title>New molecular markers tilS and rpoB for phylogenetic and monitoring studies of the genus Thiothrix biodiversity.</title>
        <authorList>
            <person name="Ravin N.V."/>
            <person name="Smolyakov D."/>
            <person name="Markov N.D."/>
            <person name="Beletsky A.V."/>
            <person name="Mardanov A.V."/>
            <person name="Rudenko T.S."/>
            <person name="Grabovich M.Y."/>
        </authorList>
    </citation>
    <scope>NUCLEOTIDE SEQUENCE [LARGE SCALE GENOMIC DNA]</scope>
    <source>
        <strain evidence="3 4">MK1</strain>
    </source>
</reference>
<dbReference type="Gene3D" id="3.40.50.300">
    <property type="entry name" value="P-loop containing nucleotide triphosphate hydrolases"/>
    <property type="match status" value="1"/>
</dbReference>
<feature type="binding site" evidence="2">
    <location>
        <position position="60"/>
    </location>
    <ligand>
        <name>substrate</name>
    </ligand>
</feature>
<dbReference type="PIRSF" id="PIRSF006755">
    <property type="entry name" value="DTB_synth"/>
    <property type="match status" value="1"/>
</dbReference>
<feature type="binding site" evidence="2">
    <location>
        <position position="35"/>
    </location>
    <ligand>
        <name>Mg(2+)</name>
        <dbReference type="ChEBI" id="CHEBI:18420"/>
    </ligand>
</feature>
<dbReference type="EMBL" id="CP133218">
    <property type="protein sequence ID" value="WML89427.1"/>
    <property type="molecule type" value="Genomic_DNA"/>
</dbReference>